<evidence type="ECO:0000313" key="11">
    <source>
        <dbReference type="EMBL" id="KAI1879264.1"/>
    </source>
</evidence>
<dbReference type="EC" id="3.2.1.21" evidence="9"/>
<dbReference type="Pfam" id="PF00933">
    <property type="entry name" value="Glyco_hydro_3"/>
    <property type="match status" value="1"/>
</dbReference>
<dbReference type="SMART" id="SM01217">
    <property type="entry name" value="Fn3_like"/>
    <property type="match status" value="1"/>
</dbReference>
<keyword evidence="6 9" id="KW-0119">Carbohydrate metabolism</keyword>
<comment type="catalytic activity">
    <reaction evidence="1 9">
        <text>Hydrolysis of terminal, non-reducing beta-D-glucosyl residues with release of beta-D-glucose.</text>
        <dbReference type="EC" id="3.2.1.21"/>
    </reaction>
</comment>
<comment type="caution">
    <text evidence="11">The sequence shown here is derived from an EMBL/GenBank/DDBJ whole genome shotgun (WGS) entry which is preliminary data.</text>
</comment>
<evidence type="ECO:0000259" key="10">
    <source>
        <dbReference type="PROSITE" id="PS51820"/>
    </source>
</evidence>
<dbReference type="EMBL" id="JAFIMR010000004">
    <property type="protein sequence ID" value="KAI1879264.1"/>
    <property type="molecule type" value="Genomic_DNA"/>
</dbReference>
<dbReference type="InterPro" id="IPR036881">
    <property type="entry name" value="Glyco_hydro_3_C_sf"/>
</dbReference>
<evidence type="ECO:0000256" key="4">
    <source>
        <dbReference type="ARBA" id="ARBA00022801"/>
    </source>
</evidence>
<dbReference type="Gene3D" id="2.60.120.260">
    <property type="entry name" value="Galactose-binding domain-like"/>
    <property type="match status" value="1"/>
</dbReference>
<keyword evidence="4 9" id="KW-0378">Hydrolase</keyword>
<dbReference type="InterPro" id="IPR011658">
    <property type="entry name" value="PA14_dom"/>
</dbReference>
<dbReference type="Gene3D" id="2.60.40.10">
    <property type="entry name" value="Immunoglobulins"/>
    <property type="match status" value="1"/>
</dbReference>
<proteinExistence type="inferred from homology"/>
<dbReference type="PANTHER" id="PTHR42715:SF27">
    <property type="entry name" value="BETA-GLUCOSIDASE-RELATED"/>
    <property type="match status" value="1"/>
</dbReference>
<dbReference type="GO" id="GO:0009251">
    <property type="term" value="P:glucan catabolic process"/>
    <property type="evidence" value="ECO:0007669"/>
    <property type="project" value="TreeGrafter"/>
</dbReference>
<keyword evidence="12" id="KW-1185">Reference proteome</keyword>
<dbReference type="Gene3D" id="3.20.20.300">
    <property type="entry name" value="Glycoside hydrolase, family 3, N-terminal domain"/>
    <property type="match status" value="1"/>
</dbReference>
<dbReference type="InterPro" id="IPR002772">
    <property type="entry name" value="Glyco_hydro_3_C"/>
</dbReference>
<dbReference type="InterPro" id="IPR036962">
    <property type="entry name" value="Glyco_hydro_3_N_sf"/>
</dbReference>
<evidence type="ECO:0000256" key="5">
    <source>
        <dbReference type="ARBA" id="ARBA00023180"/>
    </source>
</evidence>
<dbReference type="AlphaFoldDB" id="A0A9Q0AQ82"/>
<evidence type="ECO:0000256" key="3">
    <source>
        <dbReference type="ARBA" id="ARBA00005336"/>
    </source>
</evidence>
<evidence type="ECO:0000313" key="12">
    <source>
        <dbReference type="Proteomes" id="UP000829685"/>
    </source>
</evidence>
<keyword evidence="7 9" id="KW-0326">Glycosidase</keyword>
<dbReference type="InterPro" id="IPR019800">
    <property type="entry name" value="Glyco_hydro_3_AS"/>
</dbReference>
<dbReference type="PANTHER" id="PTHR42715">
    <property type="entry name" value="BETA-GLUCOSIDASE"/>
    <property type="match status" value="1"/>
</dbReference>
<comment type="similarity">
    <text evidence="3 9">Belongs to the glycosyl hydrolase 3 family.</text>
</comment>
<gene>
    <name evidence="11" type="ORF">JX265_002218</name>
</gene>
<dbReference type="PROSITE" id="PS00775">
    <property type="entry name" value="GLYCOSYL_HYDROL_F3"/>
    <property type="match status" value="1"/>
</dbReference>
<reference evidence="11" key="1">
    <citation type="submission" date="2021-03" db="EMBL/GenBank/DDBJ databases">
        <title>Revisited historic fungal species revealed as producer of novel bioactive compounds through whole genome sequencing and comparative genomics.</title>
        <authorList>
            <person name="Vignolle G.A."/>
            <person name="Hochenegger N."/>
            <person name="Mach R.L."/>
            <person name="Mach-Aigner A.R."/>
            <person name="Javad Rahimi M."/>
            <person name="Salim K.A."/>
            <person name="Chan C.M."/>
            <person name="Lim L.B.L."/>
            <person name="Cai F."/>
            <person name="Druzhinina I.S."/>
            <person name="U'Ren J.M."/>
            <person name="Derntl C."/>
        </authorList>
    </citation>
    <scope>NUCLEOTIDE SEQUENCE</scope>
    <source>
        <strain evidence="11">TUCIM 5799</strain>
    </source>
</reference>
<organism evidence="11 12">
    <name type="scientific">Neoarthrinium moseri</name>
    <dbReference type="NCBI Taxonomy" id="1658444"/>
    <lineage>
        <taxon>Eukaryota</taxon>
        <taxon>Fungi</taxon>
        <taxon>Dikarya</taxon>
        <taxon>Ascomycota</taxon>
        <taxon>Pezizomycotina</taxon>
        <taxon>Sordariomycetes</taxon>
        <taxon>Xylariomycetidae</taxon>
        <taxon>Amphisphaeriales</taxon>
        <taxon>Apiosporaceae</taxon>
        <taxon>Neoarthrinium</taxon>
    </lineage>
</organism>
<feature type="domain" description="PA14" evidence="10">
    <location>
        <begin position="396"/>
        <end position="555"/>
    </location>
</feature>
<evidence type="ECO:0000256" key="6">
    <source>
        <dbReference type="ARBA" id="ARBA00023277"/>
    </source>
</evidence>
<protein>
    <recommendedName>
        <fullName evidence="9">beta-glucosidase</fullName>
        <ecNumber evidence="9">3.2.1.21</ecNumber>
    </recommendedName>
</protein>
<dbReference type="GO" id="GO:0008422">
    <property type="term" value="F:beta-glucosidase activity"/>
    <property type="evidence" value="ECO:0007669"/>
    <property type="project" value="UniProtKB-EC"/>
</dbReference>
<evidence type="ECO:0000256" key="8">
    <source>
        <dbReference type="ARBA" id="ARBA00023326"/>
    </source>
</evidence>
<dbReference type="Pfam" id="PF01915">
    <property type="entry name" value="Glyco_hydro_3_C"/>
    <property type="match status" value="1"/>
</dbReference>
<dbReference type="InterPro" id="IPR001764">
    <property type="entry name" value="Glyco_hydro_3_N"/>
</dbReference>
<dbReference type="SUPFAM" id="SSF51445">
    <property type="entry name" value="(Trans)glycosidases"/>
    <property type="match status" value="1"/>
</dbReference>
<dbReference type="InterPro" id="IPR013783">
    <property type="entry name" value="Ig-like_fold"/>
</dbReference>
<dbReference type="OrthoDB" id="47059at2759"/>
<dbReference type="InterPro" id="IPR050288">
    <property type="entry name" value="Cellulose_deg_GH3"/>
</dbReference>
<evidence type="ECO:0000256" key="7">
    <source>
        <dbReference type="ARBA" id="ARBA00023295"/>
    </source>
</evidence>
<dbReference type="FunFam" id="2.60.40.10:FF:000495">
    <property type="entry name" value="Periplasmic beta-glucosidase"/>
    <property type="match status" value="1"/>
</dbReference>
<keyword evidence="5" id="KW-0325">Glycoprotein</keyword>
<evidence type="ECO:0000256" key="1">
    <source>
        <dbReference type="ARBA" id="ARBA00000448"/>
    </source>
</evidence>
<dbReference type="PROSITE" id="PS51820">
    <property type="entry name" value="PA14"/>
    <property type="match status" value="1"/>
</dbReference>
<dbReference type="SMART" id="SM00758">
    <property type="entry name" value="PA14"/>
    <property type="match status" value="1"/>
</dbReference>
<evidence type="ECO:0000256" key="2">
    <source>
        <dbReference type="ARBA" id="ARBA00004987"/>
    </source>
</evidence>
<dbReference type="Proteomes" id="UP000829685">
    <property type="component" value="Unassembled WGS sequence"/>
</dbReference>
<dbReference type="Pfam" id="PF07691">
    <property type="entry name" value="PA14"/>
    <property type="match status" value="1"/>
</dbReference>
<sequence length="835" mass="91059">MADLNVEEVLKKLSLSEKVDLLSGIDMWHTKALHHHGIPTVRTSDVGPNGVRGTKFFNGIKAACFPCGTALGSTFNLKLLEEAGKLMGEEARAKGVHAILGPTINMQRSPLGGRGFESLGEDPFLAGLGAAALINGIQSKGVQATIKHFVANDHEHKRNAVQVMITERALREIYALPFQLVVRESNPAAFMTAYNGVNGTYCSENEKLLDKMLRGDWGWEGLVMSDWWGTYSTTEAALAGLDLEMPGPTRFRGDMLKFNAQTDKVREHIITQRAKTVLEFVKKCYASGIPENGEEGTLDTPETAAVLRKIGNEGIVLLKNEGDVLPFKKEQKTVIIGPNAKIATYHGGGSASLASYYAITPFDGITSKLTHPPEYTVGQYSHLMLPPLGFTTTSAKGNPGMTMKIYNEGHHVSGRTPFHEIEILKTDMFLVDYHHPDLKSELFYATLEGSFVADEDCSYELGLVVCGSGNLYVNGGLAIENTEKQTLGSAFFGCGTIEEKVFHKLEKGKKYDFKLEWASTPTSKLADQAVLMRGGAIRLGGCKVIDPKAEIEKAVALAKDADQVIICAGLNADWETEGADRENMSLPPGIDDLISAVGKANLNTAVVMQSGTPVEMPWIKDVSAVIQAWYGGNETGNTIADVLFGDVNPSGKLSLSFPVRVQDNPAFLNYRTEGGRVLYGEDIYIGYRYYEYAQREVLFPFGHGLSYTTFAFSDLSVVEKGGKITVTVKVTNTGKVRGAEVAQVYVAPKQKSKVNRPFKELKGFSKVELAPGQAETVTIEVDSKYAAAYWDEERDQWCVEAGDYQVIVGDSSGGESAKTVEATFSVEDTYWWTGL</sequence>
<dbReference type="InterPro" id="IPR017853">
    <property type="entry name" value="GH"/>
</dbReference>
<comment type="pathway">
    <text evidence="2 9">Glycan metabolism; cellulose degradation.</text>
</comment>
<dbReference type="SUPFAM" id="SSF52279">
    <property type="entry name" value="Beta-D-glucan exohydrolase, C-terminal domain"/>
    <property type="match status" value="1"/>
</dbReference>
<dbReference type="Pfam" id="PF14310">
    <property type="entry name" value="Fn3-like"/>
    <property type="match status" value="1"/>
</dbReference>
<dbReference type="Gene3D" id="3.40.50.1700">
    <property type="entry name" value="Glycoside hydrolase family 3 C-terminal domain"/>
    <property type="match status" value="1"/>
</dbReference>
<dbReference type="PRINTS" id="PR00133">
    <property type="entry name" value="GLHYDRLASE3"/>
</dbReference>
<dbReference type="InterPro" id="IPR037524">
    <property type="entry name" value="PA14/GLEYA"/>
</dbReference>
<keyword evidence="8 9" id="KW-0624">Polysaccharide degradation</keyword>
<dbReference type="InterPro" id="IPR026891">
    <property type="entry name" value="Fn3-like"/>
</dbReference>
<accession>A0A9Q0AQ82</accession>
<name>A0A9Q0AQ82_9PEZI</name>
<evidence type="ECO:0000256" key="9">
    <source>
        <dbReference type="RuleBase" id="RU361161"/>
    </source>
</evidence>